<dbReference type="SUPFAM" id="SSF81606">
    <property type="entry name" value="PP2C-like"/>
    <property type="match status" value="1"/>
</dbReference>
<sequence length="246" mass="26083">MQVVVGQPFAASETGGRANNEDAIYPAIGQAARGTGALFVVCDGVGGAERGEVASALACEALADGMAATGGRDVQEVVRYAERRFDAYLAAHPEAAGMATTLTMLAFDDGGGVTVAHIGDSRVYQFRDGRIVFRTEDHSLVHVWVKLGRITAEEASRHPQRHVITRAIQGSSAPAEADVVRLTDVRPGDRFLLCTDGVTDVITDDALSSLFATHPTPEAVGRAIIDACSVRARDNFSFYIVPILRG</sequence>
<accession>W2C841</accession>
<dbReference type="PATRIC" id="fig|1411148.3.peg.426"/>
<evidence type="ECO:0000259" key="1">
    <source>
        <dbReference type="PROSITE" id="PS51746"/>
    </source>
</evidence>
<organism evidence="2 3">
    <name type="scientific">Tannerella sp. oral taxon BU063 isolate Cell 2</name>
    <dbReference type="NCBI Taxonomy" id="1411148"/>
    <lineage>
        <taxon>Bacteria</taxon>
        <taxon>Pseudomonadati</taxon>
        <taxon>Bacteroidota</taxon>
        <taxon>Bacteroidia</taxon>
        <taxon>Bacteroidales</taxon>
        <taxon>Tannerellaceae</taxon>
        <taxon>Tannerella</taxon>
    </lineage>
</organism>
<evidence type="ECO:0000313" key="3">
    <source>
        <dbReference type="Proteomes" id="UP000018837"/>
    </source>
</evidence>
<feature type="domain" description="PPM-type phosphatase" evidence="1">
    <location>
        <begin position="8"/>
        <end position="243"/>
    </location>
</feature>
<dbReference type="Proteomes" id="UP000018837">
    <property type="component" value="Unassembled WGS sequence"/>
</dbReference>
<dbReference type="Pfam" id="PF13672">
    <property type="entry name" value="PP2C_2"/>
    <property type="match status" value="1"/>
</dbReference>
<reference evidence="2 3" key="1">
    <citation type="submission" date="2013-11" db="EMBL/GenBank/DDBJ databases">
        <title>Single cell genomics of uncultured Tannerella BU063 (oral taxon 286).</title>
        <authorList>
            <person name="Beall C.J."/>
            <person name="Campbell A.G."/>
            <person name="Griffen A.L."/>
            <person name="Podar M."/>
            <person name="Leys E.J."/>
        </authorList>
    </citation>
    <scope>NUCLEOTIDE SEQUENCE [LARGE SCALE GENOMIC DNA]</scope>
    <source>
        <strain evidence="2">Cell 2</strain>
    </source>
</reference>
<dbReference type="SMART" id="SM00332">
    <property type="entry name" value="PP2Cc"/>
    <property type="match status" value="1"/>
</dbReference>
<protein>
    <recommendedName>
        <fullName evidence="1">PPM-type phosphatase domain-containing protein</fullName>
    </recommendedName>
</protein>
<dbReference type="SMART" id="SM00331">
    <property type="entry name" value="PP2C_SIG"/>
    <property type="match status" value="1"/>
</dbReference>
<evidence type="ECO:0000313" key="2">
    <source>
        <dbReference type="EMBL" id="ETK02621.1"/>
    </source>
</evidence>
<dbReference type="EMBL" id="AYUF01000316">
    <property type="protein sequence ID" value="ETK02621.1"/>
    <property type="molecule type" value="Genomic_DNA"/>
</dbReference>
<proteinExistence type="predicted"/>
<dbReference type="CDD" id="cd00143">
    <property type="entry name" value="PP2Cc"/>
    <property type="match status" value="1"/>
</dbReference>
<dbReference type="InterPro" id="IPR036457">
    <property type="entry name" value="PPM-type-like_dom_sf"/>
</dbReference>
<gene>
    <name evidence="2" type="ORF">N425_03345</name>
</gene>
<dbReference type="PROSITE" id="PS51746">
    <property type="entry name" value="PPM_2"/>
    <property type="match status" value="1"/>
</dbReference>
<dbReference type="Gene3D" id="3.60.40.10">
    <property type="entry name" value="PPM-type phosphatase domain"/>
    <property type="match status" value="1"/>
</dbReference>
<dbReference type="AlphaFoldDB" id="W2C841"/>
<comment type="caution">
    <text evidence="2">The sequence shown here is derived from an EMBL/GenBank/DDBJ whole genome shotgun (WGS) entry which is preliminary data.</text>
</comment>
<dbReference type="InterPro" id="IPR001932">
    <property type="entry name" value="PPM-type_phosphatase-like_dom"/>
</dbReference>
<name>W2C841_9BACT</name>